<comment type="caution">
    <text evidence="2">The sequence shown here is derived from an EMBL/GenBank/DDBJ whole genome shotgun (WGS) entry which is preliminary data.</text>
</comment>
<gene>
    <name evidence="2" type="ORF">V1634_06920</name>
</gene>
<feature type="transmembrane region" description="Helical" evidence="1">
    <location>
        <begin position="59"/>
        <end position="78"/>
    </location>
</feature>
<protein>
    <submittedName>
        <fullName evidence="2">Uncharacterized protein</fullName>
    </submittedName>
</protein>
<evidence type="ECO:0000313" key="3">
    <source>
        <dbReference type="Proteomes" id="UP001339911"/>
    </source>
</evidence>
<organism evidence="2 3">
    <name type="scientific">Plantactinospora veratri</name>
    <dbReference type="NCBI Taxonomy" id="1436122"/>
    <lineage>
        <taxon>Bacteria</taxon>
        <taxon>Bacillati</taxon>
        <taxon>Actinomycetota</taxon>
        <taxon>Actinomycetes</taxon>
        <taxon>Micromonosporales</taxon>
        <taxon>Micromonosporaceae</taxon>
        <taxon>Plantactinospora</taxon>
    </lineage>
</organism>
<dbReference type="RefSeq" id="WP_331206904.1">
    <property type="nucleotide sequence ID" value="NZ_JAZGQL010000005.1"/>
</dbReference>
<evidence type="ECO:0000256" key="1">
    <source>
        <dbReference type="SAM" id="Phobius"/>
    </source>
</evidence>
<feature type="transmembrane region" description="Helical" evidence="1">
    <location>
        <begin position="98"/>
        <end position="123"/>
    </location>
</feature>
<evidence type="ECO:0000313" key="2">
    <source>
        <dbReference type="EMBL" id="MEE6306557.1"/>
    </source>
</evidence>
<reference evidence="2 3" key="1">
    <citation type="submission" date="2024-01" db="EMBL/GenBank/DDBJ databases">
        <title>Genome insights into Plantactinospora veratri sp. nov.</title>
        <authorList>
            <person name="Wang L."/>
        </authorList>
    </citation>
    <scope>NUCLEOTIDE SEQUENCE [LARGE SCALE GENOMIC DNA]</scope>
    <source>
        <strain evidence="2 3">NEAU-FHS4</strain>
    </source>
</reference>
<accession>A0ABU7SA87</accession>
<name>A0ABU7SA87_9ACTN</name>
<feature type="transmembrane region" description="Helical" evidence="1">
    <location>
        <begin position="33"/>
        <end position="52"/>
    </location>
</feature>
<keyword evidence="1" id="KW-0472">Membrane</keyword>
<keyword evidence="1" id="KW-1133">Transmembrane helix</keyword>
<dbReference type="EMBL" id="JAZGQL010000005">
    <property type="protein sequence ID" value="MEE6306557.1"/>
    <property type="molecule type" value="Genomic_DNA"/>
</dbReference>
<sequence>MALILVTTLGALAAVLAVGVLVMLGRGGDGQRLVRWSGLVITVLVAVILAPLTVEDSGAAASFLLGVPVLAAALPALAQRFFPRFGGYLDLVAAVAVGGWGLLLALGGLGVAFLPSALLFLAGAARSLVPGHRPPPGPAPSH</sequence>
<keyword evidence="1" id="KW-0812">Transmembrane</keyword>
<keyword evidence="3" id="KW-1185">Reference proteome</keyword>
<proteinExistence type="predicted"/>
<dbReference type="Proteomes" id="UP001339911">
    <property type="component" value="Unassembled WGS sequence"/>
</dbReference>